<dbReference type="Proteomes" id="UP001487740">
    <property type="component" value="Unassembled WGS sequence"/>
</dbReference>
<proteinExistence type="predicted"/>
<feature type="region of interest" description="Disordered" evidence="1">
    <location>
        <begin position="216"/>
        <end position="245"/>
    </location>
</feature>
<sequence length="276" mass="30914">MSRSSHQQGKPGDKRLRGRSTCECREYYVRVHEGFKVLGMVGFEVVMVTTVVVVTGDGDGMDLNEDYQNSRGRFPQPCQTSLPRLAPHAYTAPCTPSRPMALKTLNKLEKTGSERQEEDAIPLKQKNEPRSLYQCRSYVLQENVRLKTQGEERRPAWREGTSAGQGCWPPPATSTGEFRLLSPFFRYSVINTKKRRTAEELRGARRRGATLEADRRVQMMGSGGEGGKEGGRREGAAEEEEGERGDLVRKKKILIRGAIGRRAGADVAVVIRFKIE</sequence>
<organism evidence="2 3">
    <name type="scientific">Scylla paramamosain</name>
    <name type="common">Mud crab</name>
    <dbReference type="NCBI Taxonomy" id="85552"/>
    <lineage>
        <taxon>Eukaryota</taxon>
        <taxon>Metazoa</taxon>
        <taxon>Ecdysozoa</taxon>
        <taxon>Arthropoda</taxon>
        <taxon>Crustacea</taxon>
        <taxon>Multicrustacea</taxon>
        <taxon>Malacostraca</taxon>
        <taxon>Eumalacostraca</taxon>
        <taxon>Eucarida</taxon>
        <taxon>Decapoda</taxon>
        <taxon>Pleocyemata</taxon>
        <taxon>Brachyura</taxon>
        <taxon>Eubrachyura</taxon>
        <taxon>Portunoidea</taxon>
        <taxon>Portunidae</taxon>
        <taxon>Portuninae</taxon>
        <taxon>Scylla</taxon>
    </lineage>
</organism>
<protein>
    <submittedName>
        <fullName evidence="2">Uncharacterized protein</fullName>
    </submittedName>
</protein>
<comment type="caution">
    <text evidence="2">The sequence shown here is derived from an EMBL/GenBank/DDBJ whole genome shotgun (WGS) entry which is preliminary data.</text>
</comment>
<accession>A0AAW0SPT4</accession>
<evidence type="ECO:0000256" key="1">
    <source>
        <dbReference type="SAM" id="MobiDB-lite"/>
    </source>
</evidence>
<evidence type="ECO:0000313" key="3">
    <source>
        <dbReference type="Proteomes" id="UP001487740"/>
    </source>
</evidence>
<reference evidence="2 3" key="1">
    <citation type="submission" date="2023-03" db="EMBL/GenBank/DDBJ databases">
        <title>High-quality genome of Scylla paramamosain provides insights in environmental adaptation.</title>
        <authorList>
            <person name="Zhang L."/>
        </authorList>
    </citation>
    <scope>NUCLEOTIDE SEQUENCE [LARGE SCALE GENOMIC DNA]</scope>
    <source>
        <strain evidence="2">LZ_2023a</strain>
        <tissue evidence="2">Muscle</tissue>
    </source>
</reference>
<dbReference type="EMBL" id="JARAKH010000047">
    <property type="protein sequence ID" value="KAK8376929.1"/>
    <property type="molecule type" value="Genomic_DNA"/>
</dbReference>
<feature type="region of interest" description="Disordered" evidence="1">
    <location>
        <begin position="150"/>
        <end position="169"/>
    </location>
</feature>
<gene>
    <name evidence="2" type="ORF">O3P69_013572</name>
</gene>
<evidence type="ECO:0000313" key="2">
    <source>
        <dbReference type="EMBL" id="KAK8376929.1"/>
    </source>
</evidence>
<keyword evidence="3" id="KW-1185">Reference proteome</keyword>
<dbReference type="AlphaFoldDB" id="A0AAW0SPT4"/>
<name>A0AAW0SPT4_SCYPA</name>
<feature type="compositionally biased region" description="Basic and acidic residues" evidence="1">
    <location>
        <begin position="226"/>
        <end position="236"/>
    </location>
</feature>